<dbReference type="EMBL" id="JAYMYJ010000036">
    <property type="protein sequence ID" value="MEB4590213.1"/>
    <property type="molecule type" value="Genomic_DNA"/>
</dbReference>
<dbReference type="RefSeq" id="WP_324693470.1">
    <property type="nucleotide sequence ID" value="NZ_JAYMYJ010000036.1"/>
</dbReference>
<evidence type="ECO:0000313" key="2">
    <source>
        <dbReference type="Proteomes" id="UP001308005"/>
    </source>
</evidence>
<name>A0ABU6CUZ7_9GAMM</name>
<accession>A0ABU6CUZ7</accession>
<organism evidence="1 2">
    <name type="scientific">Candidatus Thiothrix phosphatis</name>
    <dbReference type="NCBI Taxonomy" id="3112415"/>
    <lineage>
        <taxon>Bacteria</taxon>
        <taxon>Pseudomonadati</taxon>
        <taxon>Pseudomonadota</taxon>
        <taxon>Gammaproteobacteria</taxon>
        <taxon>Thiotrichales</taxon>
        <taxon>Thiotrichaceae</taxon>
        <taxon>Thiothrix</taxon>
    </lineage>
</organism>
<evidence type="ECO:0000313" key="1">
    <source>
        <dbReference type="EMBL" id="MEB4590213.1"/>
    </source>
</evidence>
<sequence length="272" mass="31320">MDNMLRSAFYRIVKTLMRILYRKGVALGDFTQVVKQAYVDVVEQELIRSGERVTTSRIAAITGLTRKDVAQLREREEQETSPRHNRGMRVLTGWRHDEEFADPATGQPAILPFRGERGSFERLVQRYSGDMSAFAMLEEMKRIQVAGETLDGGVQMLSQVYIPQGDEGEKIALLGMDVPLLISTIDHNLTCRDPLELRYQRKVSYNNLPEEVLPEFRAFVRKDAQQLLLRFNDWLYQHDRDHTPDVQGTGRMQAGVGIYYFEQPAEPKEPKQ</sequence>
<proteinExistence type="predicted"/>
<comment type="caution">
    <text evidence="1">The sequence shown here is derived from an EMBL/GenBank/DDBJ whole genome shotgun (WGS) entry which is preliminary data.</text>
</comment>
<reference evidence="2" key="1">
    <citation type="submission" date="2023-07" db="EMBL/GenBank/DDBJ databases">
        <title>The carbon used by Thiothrix.</title>
        <authorList>
            <person name="Chen L."/>
        </authorList>
    </citation>
    <scope>NUCLEOTIDE SEQUENCE [LARGE SCALE GENOMIC DNA]</scope>
</reference>
<dbReference type="Pfam" id="PF20112">
    <property type="entry name" value="DUF6502"/>
    <property type="match status" value="1"/>
</dbReference>
<dbReference type="InterPro" id="IPR045445">
    <property type="entry name" value="DUF6502"/>
</dbReference>
<keyword evidence="2" id="KW-1185">Reference proteome</keyword>
<reference evidence="1 2" key="2">
    <citation type="submission" date="2024-01" db="EMBL/GenBank/DDBJ databases">
        <authorList>
            <person name="Xie X."/>
        </authorList>
    </citation>
    <scope>NUCLEOTIDE SEQUENCE [LARGE SCALE GENOMIC DNA]</scope>
    <source>
        <strain evidence="1">SCUT-1</strain>
    </source>
</reference>
<dbReference type="Proteomes" id="UP001308005">
    <property type="component" value="Unassembled WGS sequence"/>
</dbReference>
<protein>
    <submittedName>
        <fullName evidence="1">DUF6502 family protein</fullName>
    </submittedName>
</protein>
<gene>
    <name evidence="1" type="ORF">VSS37_04415</name>
</gene>